<dbReference type="Pfam" id="PF01124">
    <property type="entry name" value="MAPEG"/>
    <property type="match status" value="1"/>
</dbReference>
<evidence type="ECO:0000256" key="2">
    <source>
        <dbReference type="ARBA" id="ARBA00022692"/>
    </source>
</evidence>
<keyword evidence="2" id="KW-0812">Transmembrane</keyword>
<dbReference type="GO" id="GO:0016020">
    <property type="term" value="C:membrane"/>
    <property type="evidence" value="ECO:0007669"/>
    <property type="project" value="UniProtKB-SubCell"/>
</dbReference>
<evidence type="ECO:0000256" key="5">
    <source>
        <dbReference type="SAM" id="SignalP"/>
    </source>
</evidence>
<sequence length="155" mass="17170">MLVFLSKPLSLYSIPLVWLTALAPAALKAATLHQTVGYNNMAPRSNTQRLVASERISGDLAARVQRMEGAHLNGFEILPLWCASILAGNFAGLDNETMNKVSIMFITTRILYNYVYVEQKTQLQSSLRSSLFWTALLMPMYLLIKAANKIYAAGA</sequence>
<keyword evidence="4" id="KW-0472">Membrane</keyword>
<dbReference type="PANTHER" id="PTHR35371:SF1">
    <property type="entry name" value="BLR7753 PROTEIN"/>
    <property type="match status" value="1"/>
</dbReference>
<reference evidence="6 7" key="1">
    <citation type="submission" date="2014-04" db="EMBL/GenBank/DDBJ databases">
        <authorList>
            <consortium name="DOE Joint Genome Institute"/>
            <person name="Kuo A."/>
            <person name="Tarkka M."/>
            <person name="Buscot F."/>
            <person name="Kohler A."/>
            <person name="Nagy L.G."/>
            <person name="Floudas D."/>
            <person name="Copeland A."/>
            <person name="Barry K.W."/>
            <person name="Cichocki N."/>
            <person name="Veneault-Fourrey C."/>
            <person name="LaButti K."/>
            <person name="Lindquist E.A."/>
            <person name="Lipzen A."/>
            <person name="Lundell T."/>
            <person name="Morin E."/>
            <person name="Murat C."/>
            <person name="Sun H."/>
            <person name="Tunlid A."/>
            <person name="Henrissat B."/>
            <person name="Grigoriev I.V."/>
            <person name="Hibbett D.S."/>
            <person name="Martin F."/>
            <person name="Nordberg H.P."/>
            <person name="Cantor M.N."/>
            <person name="Hua S.X."/>
        </authorList>
    </citation>
    <scope>NUCLEOTIDE SEQUENCE [LARGE SCALE GENOMIC DNA]</scope>
    <source>
        <strain evidence="6 7">F 1598</strain>
    </source>
</reference>
<evidence type="ECO:0000313" key="7">
    <source>
        <dbReference type="Proteomes" id="UP000054166"/>
    </source>
</evidence>
<name>A0A0C3G2R5_PILCF</name>
<evidence type="ECO:0008006" key="8">
    <source>
        <dbReference type="Google" id="ProtNLM"/>
    </source>
</evidence>
<dbReference type="AlphaFoldDB" id="A0A0C3G2R5"/>
<gene>
    <name evidence="6" type="ORF">PILCRDRAFT_816659</name>
</gene>
<evidence type="ECO:0000256" key="1">
    <source>
        <dbReference type="ARBA" id="ARBA00004370"/>
    </source>
</evidence>
<dbReference type="OrthoDB" id="2122304at2759"/>
<keyword evidence="7" id="KW-1185">Reference proteome</keyword>
<dbReference type="Proteomes" id="UP000054166">
    <property type="component" value="Unassembled WGS sequence"/>
</dbReference>
<dbReference type="Gene3D" id="1.20.120.550">
    <property type="entry name" value="Membrane associated eicosanoid/glutathione metabolism-like domain"/>
    <property type="match status" value="1"/>
</dbReference>
<reference evidence="7" key="2">
    <citation type="submission" date="2015-01" db="EMBL/GenBank/DDBJ databases">
        <title>Evolutionary Origins and Diversification of the Mycorrhizal Mutualists.</title>
        <authorList>
            <consortium name="DOE Joint Genome Institute"/>
            <consortium name="Mycorrhizal Genomics Consortium"/>
            <person name="Kohler A."/>
            <person name="Kuo A."/>
            <person name="Nagy L.G."/>
            <person name="Floudas D."/>
            <person name="Copeland A."/>
            <person name="Barry K.W."/>
            <person name="Cichocki N."/>
            <person name="Veneault-Fourrey C."/>
            <person name="LaButti K."/>
            <person name="Lindquist E.A."/>
            <person name="Lipzen A."/>
            <person name="Lundell T."/>
            <person name="Morin E."/>
            <person name="Murat C."/>
            <person name="Riley R."/>
            <person name="Ohm R."/>
            <person name="Sun H."/>
            <person name="Tunlid A."/>
            <person name="Henrissat B."/>
            <person name="Grigoriev I.V."/>
            <person name="Hibbett D.S."/>
            <person name="Martin F."/>
        </authorList>
    </citation>
    <scope>NUCLEOTIDE SEQUENCE [LARGE SCALE GENOMIC DNA]</scope>
    <source>
        <strain evidence="7">F 1598</strain>
    </source>
</reference>
<feature type="chain" id="PRO_5002177475" description="Glutathione transferase" evidence="5">
    <location>
        <begin position="30"/>
        <end position="155"/>
    </location>
</feature>
<evidence type="ECO:0000313" key="6">
    <source>
        <dbReference type="EMBL" id="KIM86124.1"/>
    </source>
</evidence>
<evidence type="ECO:0000256" key="3">
    <source>
        <dbReference type="ARBA" id="ARBA00022989"/>
    </source>
</evidence>
<comment type="subcellular location">
    <subcellularLocation>
        <location evidence="1">Membrane</location>
    </subcellularLocation>
</comment>
<dbReference type="InParanoid" id="A0A0C3G2R5"/>
<proteinExistence type="predicted"/>
<dbReference type="InterPro" id="IPR023352">
    <property type="entry name" value="MAPEG-like_dom_sf"/>
</dbReference>
<keyword evidence="5" id="KW-0732">Signal</keyword>
<dbReference type="HOGENOM" id="CLU_110778_0_1_1"/>
<evidence type="ECO:0000256" key="4">
    <source>
        <dbReference type="ARBA" id="ARBA00023136"/>
    </source>
</evidence>
<feature type="signal peptide" evidence="5">
    <location>
        <begin position="1"/>
        <end position="29"/>
    </location>
</feature>
<dbReference type="EMBL" id="KN832983">
    <property type="protein sequence ID" value="KIM86124.1"/>
    <property type="molecule type" value="Genomic_DNA"/>
</dbReference>
<keyword evidence="3" id="KW-1133">Transmembrane helix</keyword>
<protein>
    <recommendedName>
        <fullName evidence="8">Glutathione transferase</fullName>
    </recommendedName>
</protein>
<organism evidence="6 7">
    <name type="scientific">Piloderma croceum (strain F 1598)</name>
    <dbReference type="NCBI Taxonomy" id="765440"/>
    <lineage>
        <taxon>Eukaryota</taxon>
        <taxon>Fungi</taxon>
        <taxon>Dikarya</taxon>
        <taxon>Basidiomycota</taxon>
        <taxon>Agaricomycotina</taxon>
        <taxon>Agaricomycetes</taxon>
        <taxon>Agaricomycetidae</taxon>
        <taxon>Atheliales</taxon>
        <taxon>Atheliaceae</taxon>
        <taxon>Piloderma</taxon>
    </lineage>
</organism>
<dbReference type="PANTHER" id="PTHR35371">
    <property type="entry name" value="INNER MEMBRANE PROTEIN"/>
    <property type="match status" value="1"/>
</dbReference>
<dbReference type="InterPro" id="IPR001129">
    <property type="entry name" value="Membr-assoc_MAPEG"/>
</dbReference>
<accession>A0A0C3G2R5</accession>
<dbReference type="SUPFAM" id="SSF161084">
    <property type="entry name" value="MAPEG domain-like"/>
    <property type="match status" value="1"/>
</dbReference>